<dbReference type="Proteomes" id="UP000000447">
    <property type="component" value="Chromosome"/>
</dbReference>
<dbReference type="InterPro" id="IPR000788">
    <property type="entry name" value="RNR_lg_C"/>
</dbReference>
<dbReference type="Gene3D" id="3.20.70.20">
    <property type="match status" value="2"/>
</dbReference>
<dbReference type="NCBIfam" id="NF005122">
    <property type="entry name" value="PRK06556.1"/>
    <property type="match status" value="1"/>
</dbReference>
<evidence type="ECO:0000256" key="14">
    <source>
        <dbReference type="SAM" id="MobiDB-lite"/>
    </source>
</evidence>
<dbReference type="KEGG" id="tro:trd_1815"/>
<keyword evidence="7 13" id="KW-0547">Nucleotide-binding</keyword>
<feature type="domain" description="Ribonucleotide reductase large subunit C-terminal" evidence="15">
    <location>
        <begin position="195"/>
        <end position="682"/>
    </location>
</feature>
<evidence type="ECO:0000256" key="7">
    <source>
        <dbReference type="ARBA" id="ARBA00022741"/>
    </source>
</evidence>
<dbReference type="GO" id="GO:0000166">
    <property type="term" value="F:nucleotide binding"/>
    <property type="evidence" value="ECO:0007669"/>
    <property type="project" value="UniProtKB-KW"/>
</dbReference>
<feature type="domain" description="TSCPD" evidence="17">
    <location>
        <begin position="892"/>
        <end position="995"/>
    </location>
</feature>
<dbReference type="InterPro" id="IPR013344">
    <property type="entry name" value="RNR_NrdJ/NrdZ"/>
</dbReference>
<feature type="region of interest" description="Disordered" evidence="14">
    <location>
        <begin position="1010"/>
        <end position="1054"/>
    </location>
</feature>
<dbReference type="GO" id="GO:0031419">
    <property type="term" value="F:cobalamin binding"/>
    <property type="evidence" value="ECO:0007669"/>
    <property type="project" value="UniProtKB-KW"/>
</dbReference>
<keyword evidence="6 13" id="KW-0237">DNA synthesis</keyword>
<dbReference type="InterPro" id="IPR050862">
    <property type="entry name" value="RdRp_reductase_class-2"/>
</dbReference>
<keyword evidence="8 13" id="KW-0560">Oxidoreductase</keyword>
<dbReference type="Pfam" id="PF02867">
    <property type="entry name" value="Ribonuc_red_lgC"/>
    <property type="match status" value="2"/>
</dbReference>
<dbReference type="OrthoDB" id="9762933at2"/>
<feature type="region of interest" description="Disordered" evidence="14">
    <location>
        <begin position="848"/>
        <end position="876"/>
    </location>
</feature>
<dbReference type="PANTHER" id="PTHR43371">
    <property type="entry name" value="VITAMIN B12-DEPENDENT RIBONUCLEOTIDE REDUCTASE"/>
    <property type="match status" value="1"/>
</dbReference>
<feature type="domain" description="Ribonucleotide reductase class II vitamin B12-dependent N-terminal" evidence="16">
    <location>
        <begin position="35"/>
        <end position="144"/>
    </location>
</feature>
<proteinExistence type="inferred from homology"/>
<evidence type="ECO:0000259" key="17">
    <source>
        <dbReference type="Pfam" id="PF12637"/>
    </source>
</evidence>
<dbReference type="Pfam" id="PF08471">
    <property type="entry name" value="Ribonuc_red_2_N"/>
    <property type="match status" value="1"/>
</dbReference>
<comment type="function">
    <text evidence="11 13">Catalyzes the reduction of ribonucleotides to deoxyribonucleotides. May function to provide a pool of deoxyribonucleotide precursors for DNA repair during oxygen limitation and/or for immediate growth after restoration of oxygen.</text>
</comment>
<evidence type="ECO:0000259" key="16">
    <source>
        <dbReference type="Pfam" id="PF08471"/>
    </source>
</evidence>
<organism evidence="18 19">
    <name type="scientific">Thermomicrobium roseum (strain ATCC 27502 / DSM 5159 / P-2)</name>
    <dbReference type="NCBI Taxonomy" id="309801"/>
    <lineage>
        <taxon>Bacteria</taxon>
        <taxon>Pseudomonadati</taxon>
        <taxon>Thermomicrobiota</taxon>
        <taxon>Thermomicrobia</taxon>
        <taxon>Thermomicrobiales</taxon>
        <taxon>Thermomicrobiaceae</taxon>
        <taxon>Thermomicrobium</taxon>
    </lineage>
</organism>
<accession>B9L1R5</accession>
<evidence type="ECO:0000256" key="10">
    <source>
        <dbReference type="ARBA" id="ARBA00023285"/>
    </source>
</evidence>
<name>B9L1R5_THERP</name>
<dbReference type="InterPro" id="IPR013678">
    <property type="entry name" value="RNR_2_N"/>
</dbReference>
<evidence type="ECO:0000256" key="8">
    <source>
        <dbReference type="ARBA" id="ARBA00023002"/>
    </source>
</evidence>
<keyword evidence="10 13" id="KW-0170">Cobalt</keyword>
<evidence type="ECO:0000256" key="11">
    <source>
        <dbReference type="ARBA" id="ARBA00025437"/>
    </source>
</evidence>
<dbReference type="GO" id="GO:0071897">
    <property type="term" value="P:DNA biosynthetic process"/>
    <property type="evidence" value="ECO:0007669"/>
    <property type="project" value="UniProtKB-KW"/>
</dbReference>
<dbReference type="RefSeq" id="WP_015922757.1">
    <property type="nucleotide sequence ID" value="NC_011959.1"/>
</dbReference>
<comment type="similarity">
    <text evidence="2 13">Belongs to the ribonucleoside diphosphate reductase class-2 family.</text>
</comment>
<dbReference type="InterPro" id="IPR024434">
    <property type="entry name" value="TSCPD_dom"/>
</dbReference>
<evidence type="ECO:0000256" key="9">
    <source>
        <dbReference type="ARBA" id="ARBA00023157"/>
    </source>
</evidence>
<gene>
    <name evidence="18" type="ordered locus">trd_1815</name>
</gene>
<dbReference type="HOGENOM" id="CLU_000404_0_1_0"/>
<protein>
    <recommendedName>
        <fullName evidence="4 13">Vitamin B12-dependent ribonucleotide reductase</fullName>
        <ecNumber evidence="3 13">1.17.4.1</ecNumber>
    </recommendedName>
</protein>
<keyword evidence="19" id="KW-1185">Reference proteome</keyword>
<dbReference type="Pfam" id="PF12637">
    <property type="entry name" value="TSCPD"/>
    <property type="match status" value="1"/>
</dbReference>
<dbReference type="STRING" id="309801.trd_1815"/>
<evidence type="ECO:0000256" key="1">
    <source>
        <dbReference type="ARBA" id="ARBA00001922"/>
    </source>
</evidence>
<evidence type="ECO:0000256" key="12">
    <source>
        <dbReference type="ARBA" id="ARBA00047754"/>
    </source>
</evidence>
<dbReference type="GO" id="GO:0004748">
    <property type="term" value="F:ribonucleoside-diphosphate reductase activity, thioredoxin disulfide as acceptor"/>
    <property type="evidence" value="ECO:0007669"/>
    <property type="project" value="UniProtKB-EC"/>
</dbReference>
<dbReference type="PANTHER" id="PTHR43371:SF1">
    <property type="entry name" value="RIBONUCLEOSIDE-DIPHOSPHATE REDUCTASE"/>
    <property type="match status" value="1"/>
</dbReference>
<dbReference type="CDD" id="cd02888">
    <property type="entry name" value="RNR_II_dimer"/>
    <property type="match status" value="1"/>
</dbReference>
<feature type="domain" description="Ribonucleotide reductase large subunit C-terminal" evidence="15">
    <location>
        <begin position="739"/>
        <end position="841"/>
    </location>
</feature>
<evidence type="ECO:0000256" key="3">
    <source>
        <dbReference type="ARBA" id="ARBA00012274"/>
    </source>
</evidence>
<evidence type="ECO:0000256" key="4">
    <source>
        <dbReference type="ARBA" id="ARBA00014409"/>
    </source>
</evidence>
<dbReference type="SUPFAM" id="SSF51998">
    <property type="entry name" value="PFL-like glycyl radical enzymes"/>
    <property type="match status" value="1"/>
</dbReference>
<dbReference type="AlphaFoldDB" id="B9L1R5"/>
<evidence type="ECO:0000256" key="5">
    <source>
        <dbReference type="ARBA" id="ARBA00022628"/>
    </source>
</evidence>
<dbReference type="EC" id="1.17.4.1" evidence="3 13"/>
<evidence type="ECO:0000256" key="2">
    <source>
        <dbReference type="ARBA" id="ARBA00007405"/>
    </source>
</evidence>
<dbReference type="eggNOG" id="COG0209">
    <property type="taxonomic scope" value="Bacteria"/>
</dbReference>
<keyword evidence="5 13" id="KW-0846">Cobalamin</keyword>
<sequence>MAAEHTNGQEQRGLKIRRFYTKAGQDPYETVKWTRRTSRITNPDGTVIFEMTDAEVPEHWSQVATDIVVSKYFRKAGVPQLDEQGRPILDDQGNPVLGPERSVRQVVRRLVGCWRDWGERYGYFATAEDAQAFEDELAYMLLHQIGAPNSPQWFNTGLYWAYRIAGPPQGHWYVDPETGELRQSPDAYSHPSAHACFIQSVEDDLVNPGGIFDLVLREARVFKYGAGSGTNFSKIRAEGEPLSGGGTSSGLMSFLKVFDRAAGAIKSGGTTRRAAKMVVVDIDHPDIEKFIRWKAEEEKKVAALVAAGYSADFNGEAYATVSGQNSNNSVRVPDEFIRAVLEDRDWHLRWRTDGRIAKTVRARELWQMIAEAAWQCADPGIQYDTTINDWHTCPASGRINASNPCSEYMFLDDTACNLASLNLLKFYDAKSGRFDIAAFRHAVRLWTIVLEITVLMAQYPSREIAWNSYRFRTLGLGYANLGSLLMTMGLPYDSDRARAVAAAITAIMTGEAYATSAEMAAILGPFPAFPENREHMLRVIRNHRRAAYDAHPEEYEGLHIAPQGLDATHCPPELVAAAREAWDRALELGERFGYRNAQATLLAPTGTIGLLMDCDTTGIEPDFALVKFKKLAGGGYFKIVNRSVAPALERLGYTPEQIQDILTYVLGTLRLDGAPHINRETLRARGLTEDELQRIEAALPSVFELRHAFSPHVIGEAALRRLGFSPEQWSQPGFDLLAALGFTAEEIEEANDVICGRQTVEGAPHLAPEHLPVFDCANKCGKHGTRFIHYMGHIRMMAAVQPFLSGAISKTINMPHEVTVEDVANAYFEGWRLGLKALAIYRDGSKLSQPLSTRSSEKEKSERASTATREAPPPERQVEVMVVERPRRRPLPQKRRGFTYEGRVGGQKVYLRTGEYEDGTLGEIFVDVAKEGAAFRSLMNCFAIAISKGLQYGVPLEEFVDTFTFQRFEPQGIVEGHPNIKMATSIIDYIFRVLGYEYLGRTDLVHVPPADQSAASRDTGASAPAVQPEIDREANETSDQPAPRAPSPKPRVDGQAELAAALATVAAAVNGTVRAGSLRDALDEQLSQLMGDAPFCDVCGHLTVRNGSCYKCLNCGNSLGCS</sequence>
<evidence type="ECO:0000313" key="19">
    <source>
        <dbReference type="Proteomes" id="UP000000447"/>
    </source>
</evidence>
<dbReference type="NCBIfam" id="TIGR02504">
    <property type="entry name" value="NrdJ_Z"/>
    <property type="match status" value="1"/>
</dbReference>
<evidence type="ECO:0000256" key="13">
    <source>
        <dbReference type="RuleBase" id="RU364064"/>
    </source>
</evidence>
<comment type="catalytic activity">
    <reaction evidence="12 13">
        <text>a 2'-deoxyribonucleoside 5'-diphosphate + [thioredoxin]-disulfide + H2O = a ribonucleoside 5'-diphosphate + [thioredoxin]-dithiol</text>
        <dbReference type="Rhea" id="RHEA:23252"/>
        <dbReference type="Rhea" id="RHEA-COMP:10698"/>
        <dbReference type="Rhea" id="RHEA-COMP:10700"/>
        <dbReference type="ChEBI" id="CHEBI:15377"/>
        <dbReference type="ChEBI" id="CHEBI:29950"/>
        <dbReference type="ChEBI" id="CHEBI:50058"/>
        <dbReference type="ChEBI" id="CHEBI:57930"/>
        <dbReference type="ChEBI" id="CHEBI:73316"/>
        <dbReference type="EC" id="1.17.4.1"/>
    </reaction>
</comment>
<evidence type="ECO:0000313" key="18">
    <source>
        <dbReference type="EMBL" id="ACM06017.1"/>
    </source>
</evidence>
<evidence type="ECO:0000256" key="6">
    <source>
        <dbReference type="ARBA" id="ARBA00022634"/>
    </source>
</evidence>
<evidence type="ECO:0000259" key="15">
    <source>
        <dbReference type="Pfam" id="PF02867"/>
    </source>
</evidence>
<dbReference type="PRINTS" id="PR01183">
    <property type="entry name" value="RIBORDTASEM1"/>
</dbReference>
<reference evidence="18 19" key="1">
    <citation type="journal article" date="2009" name="PLoS ONE">
        <title>Complete genome sequence of the aerobic CO-oxidizing thermophile Thermomicrobium roseum.</title>
        <authorList>
            <person name="Wu D."/>
            <person name="Raymond J."/>
            <person name="Wu M."/>
            <person name="Chatterji S."/>
            <person name="Ren Q."/>
            <person name="Graham J.E."/>
            <person name="Bryant D.A."/>
            <person name="Robb F."/>
            <person name="Colman A."/>
            <person name="Tallon L.J."/>
            <person name="Badger J.H."/>
            <person name="Madupu R."/>
            <person name="Ward N.L."/>
            <person name="Eisen J.A."/>
        </authorList>
    </citation>
    <scope>NUCLEOTIDE SEQUENCE [LARGE SCALE GENOMIC DNA]</scope>
    <source>
        <strain evidence="19">ATCC 27502 / DSM 5159 / P-2</strain>
    </source>
</reference>
<dbReference type="EMBL" id="CP001275">
    <property type="protein sequence ID" value="ACM06017.1"/>
    <property type="molecule type" value="Genomic_DNA"/>
</dbReference>
<comment type="cofactor">
    <cofactor evidence="1 13">
        <name>adenosylcob(III)alamin</name>
        <dbReference type="ChEBI" id="CHEBI:18408"/>
    </cofactor>
</comment>
<dbReference type="GO" id="GO:0050897">
    <property type="term" value="F:cobalt ion binding"/>
    <property type="evidence" value="ECO:0007669"/>
    <property type="project" value="InterPro"/>
</dbReference>
<keyword evidence="9" id="KW-1015">Disulfide bond</keyword>